<evidence type="ECO:0000256" key="1">
    <source>
        <dbReference type="SAM" id="MobiDB-lite"/>
    </source>
</evidence>
<protein>
    <submittedName>
        <fullName evidence="3">YndM family protein</fullName>
    </submittedName>
</protein>
<keyword evidence="2" id="KW-1133">Transmembrane helix</keyword>
<organism evidence="3 4">
    <name type="scientific">Bacillus songklensis</name>
    <dbReference type="NCBI Taxonomy" id="1069116"/>
    <lineage>
        <taxon>Bacteria</taxon>
        <taxon>Bacillati</taxon>
        <taxon>Bacillota</taxon>
        <taxon>Bacilli</taxon>
        <taxon>Bacillales</taxon>
        <taxon>Bacillaceae</taxon>
        <taxon>Bacillus</taxon>
    </lineage>
</organism>
<feature type="compositionally biased region" description="Basic and acidic residues" evidence="1">
    <location>
        <begin position="144"/>
        <end position="158"/>
    </location>
</feature>
<evidence type="ECO:0000256" key="2">
    <source>
        <dbReference type="SAM" id="Phobius"/>
    </source>
</evidence>
<gene>
    <name evidence="3" type="ORF">ACFOU2_08590</name>
</gene>
<feature type="transmembrane region" description="Helical" evidence="2">
    <location>
        <begin position="34"/>
        <end position="53"/>
    </location>
</feature>
<dbReference type="InterPro" id="IPR019649">
    <property type="entry name" value="DUF2512"/>
</dbReference>
<evidence type="ECO:0000313" key="4">
    <source>
        <dbReference type="Proteomes" id="UP001595752"/>
    </source>
</evidence>
<feature type="transmembrane region" description="Helical" evidence="2">
    <location>
        <begin position="60"/>
        <end position="82"/>
    </location>
</feature>
<dbReference type="Proteomes" id="UP001595752">
    <property type="component" value="Unassembled WGS sequence"/>
</dbReference>
<feature type="region of interest" description="Disordered" evidence="1">
    <location>
        <begin position="136"/>
        <end position="158"/>
    </location>
</feature>
<keyword evidence="2" id="KW-0472">Membrane</keyword>
<accession>A0ABV8AZX7</accession>
<evidence type="ECO:0000313" key="3">
    <source>
        <dbReference type="EMBL" id="MFC3883562.1"/>
    </source>
</evidence>
<sequence length="158" mass="17924">MMKHVMALIIKFVFIGTVLFSILGIFYNATIVEIFTIVILMTGVSYLVGDLFILPKLGNVAAGIGDFALTFAGVWFLSYFFIETTLNILVASFFAAFAITAIEILFHLFMRNRVLEGSKDKQPLINMRNNRFATEFSEEYSDPEIERKQNNRGKQSDN</sequence>
<feature type="transmembrane region" description="Helical" evidence="2">
    <location>
        <begin position="7"/>
        <end position="28"/>
    </location>
</feature>
<dbReference type="Pfam" id="PF10710">
    <property type="entry name" value="DUF2512"/>
    <property type="match status" value="1"/>
</dbReference>
<keyword evidence="2" id="KW-0812">Transmembrane</keyword>
<dbReference type="RefSeq" id="WP_377914150.1">
    <property type="nucleotide sequence ID" value="NZ_JBHRZT010000032.1"/>
</dbReference>
<reference evidence="4" key="1">
    <citation type="journal article" date="2019" name="Int. J. Syst. Evol. Microbiol.">
        <title>The Global Catalogue of Microorganisms (GCM) 10K type strain sequencing project: providing services to taxonomists for standard genome sequencing and annotation.</title>
        <authorList>
            <consortium name="The Broad Institute Genomics Platform"/>
            <consortium name="The Broad Institute Genome Sequencing Center for Infectious Disease"/>
            <person name="Wu L."/>
            <person name="Ma J."/>
        </authorList>
    </citation>
    <scope>NUCLEOTIDE SEQUENCE [LARGE SCALE GENOMIC DNA]</scope>
    <source>
        <strain evidence="4">CCUG 61889</strain>
    </source>
</reference>
<keyword evidence="4" id="KW-1185">Reference proteome</keyword>
<feature type="transmembrane region" description="Helical" evidence="2">
    <location>
        <begin position="88"/>
        <end position="109"/>
    </location>
</feature>
<name>A0ABV8AZX7_9BACI</name>
<proteinExistence type="predicted"/>
<comment type="caution">
    <text evidence="3">The sequence shown here is derived from an EMBL/GenBank/DDBJ whole genome shotgun (WGS) entry which is preliminary data.</text>
</comment>
<dbReference type="EMBL" id="JBHRZT010000032">
    <property type="protein sequence ID" value="MFC3883562.1"/>
    <property type="molecule type" value="Genomic_DNA"/>
</dbReference>